<feature type="region of interest" description="Disordered" evidence="1">
    <location>
        <begin position="69"/>
        <end position="122"/>
    </location>
</feature>
<accession>A0ABU1WR71</accession>
<organism evidence="3 4">
    <name type="scientific">Hydrogenophaga palleronii</name>
    <dbReference type="NCBI Taxonomy" id="65655"/>
    <lineage>
        <taxon>Bacteria</taxon>
        <taxon>Pseudomonadati</taxon>
        <taxon>Pseudomonadota</taxon>
        <taxon>Betaproteobacteria</taxon>
        <taxon>Burkholderiales</taxon>
        <taxon>Comamonadaceae</taxon>
        <taxon>Hydrogenophaga</taxon>
    </lineage>
</organism>
<feature type="compositionally biased region" description="Basic and acidic residues" evidence="1">
    <location>
        <begin position="91"/>
        <end position="106"/>
    </location>
</feature>
<evidence type="ECO:0000256" key="1">
    <source>
        <dbReference type="SAM" id="MobiDB-lite"/>
    </source>
</evidence>
<evidence type="ECO:0000313" key="3">
    <source>
        <dbReference type="EMBL" id="MDR7151790.1"/>
    </source>
</evidence>
<protein>
    <submittedName>
        <fullName evidence="3">Uncharacterized protein</fullName>
    </submittedName>
</protein>
<keyword evidence="4" id="KW-1185">Reference proteome</keyword>
<keyword evidence="2" id="KW-0472">Membrane</keyword>
<keyword evidence="2" id="KW-1133">Transmembrane helix</keyword>
<dbReference type="RefSeq" id="WP_310319830.1">
    <property type="nucleotide sequence ID" value="NZ_JAVDWU010000008.1"/>
</dbReference>
<evidence type="ECO:0000313" key="4">
    <source>
        <dbReference type="Proteomes" id="UP001265700"/>
    </source>
</evidence>
<sequence length="122" mass="13143">MNSLTDFLGRVLSVALKLALGLAGLVFLLSLLLASLVVVLGMSLWALLTGRKPAPVMVFERFRQTSQRYAQGAWVRPSGSGASRGDVVDVQAHEVPDSPDQRHDPLKPGPRSGGDPMARMQH</sequence>
<name>A0ABU1WR71_9BURK</name>
<keyword evidence="2" id="KW-0812">Transmembrane</keyword>
<dbReference type="EMBL" id="JAVDWU010000008">
    <property type="protein sequence ID" value="MDR7151790.1"/>
    <property type="molecule type" value="Genomic_DNA"/>
</dbReference>
<evidence type="ECO:0000256" key="2">
    <source>
        <dbReference type="SAM" id="Phobius"/>
    </source>
</evidence>
<proteinExistence type="predicted"/>
<reference evidence="3 4" key="1">
    <citation type="submission" date="2023-07" db="EMBL/GenBank/DDBJ databases">
        <title>Sorghum-associated microbial communities from plants grown in Nebraska, USA.</title>
        <authorList>
            <person name="Schachtman D."/>
        </authorList>
    </citation>
    <scope>NUCLEOTIDE SEQUENCE [LARGE SCALE GENOMIC DNA]</scope>
    <source>
        <strain evidence="3 4">4249</strain>
    </source>
</reference>
<gene>
    <name evidence="3" type="ORF">J2W49_003766</name>
</gene>
<feature type="transmembrane region" description="Helical" evidence="2">
    <location>
        <begin position="20"/>
        <end position="48"/>
    </location>
</feature>
<comment type="caution">
    <text evidence="3">The sequence shown here is derived from an EMBL/GenBank/DDBJ whole genome shotgun (WGS) entry which is preliminary data.</text>
</comment>
<dbReference type="Proteomes" id="UP001265700">
    <property type="component" value="Unassembled WGS sequence"/>
</dbReference>